<protein>
    <submittedName>
        <fullName evidence="2">Uncharacterized protein</fullName>
    </submittedName>
</protein>
<keyword evidence="3" id="KW-1185">Reference proteome</keyword>
<comment type="caution">
    <text evidence="2">The sequence shown here is derived from an EMBL/GenBank/DDBJ whole genome shotgun (WGS) entry which is preliminary data.</text>
</comment>
<name>A0AAN8ZPC1_9MAGN</name>
<evidence type="ECO:0000313" key="3">
    <source>
        <dbReference type="Proteomes" id="UP001370490"/>
    </source>
</evidence>
<feature type="compositionally biased region" description="Low complexity" evidence="1">
    <location>
        <begin position="20"/>
        <end position="37"/>
    </location>
</feature>
<dbReference type="AlphaFoldDB" id="A0AAN8ZPC1"/>
<dbReference type="Proteomes" id="UP001370490">
    <property type="component" value="Unassembled WGS sequence"/>
</dbReference>
<feature type="non-terminal residue" evidence="2">
    <location>
        <position position="279"/>
    </location>
</feature>
<feature type="compositionally biased region" description="Polar residues" evidence="1">
    <location>
        <begin position="1"/>
        <end position="14"/>
    </location>
</feature>
<feature type="region of interest" description="Disordered" evidence="1">
    <location>
        <begin position="1"/>
        <end position="42"/>
    </location>
</feature>
<organism evidence="2 3">
    <name type="scientific">Dillenia turbinata</name>
    <dbReference type="NCBI Taxonomy" id="194707"/>
    <lineage>
        <taxon>Eukaryota</taxon>
        <taxon>Viridiplantae</taxon>
        <taxon>Streptophyta</taxon>
        <taxon>Embryophyta</taxon>
        <taxon>Tracheophyta</taxon>
        <taxon>Spermatophyta</taxon>
        <taxon>Magnoliopsida</taxon>
        <taxon>eudicotyledons</taxon>
        <taxon>Gunneridae</taxon>
        <taxon>Pentapetalae</taxon>
        <taxon>Dilleniales</taxon>
        <taxon>Dilleniaceae</taxon>
        <taxon>Dillenia</taxon>
    </lineage>
</organism>
<evidence type="ECO:0000313" key="2">
    <source>
        <dbReference type="EMBL" id="KAK6945181.1"/>
    </source>
</evidence>
<reference evidence="2 3" key="1">
    <citation type="submission" date="2023-12" db="EMBL/GenBank/DDBJ databases">
        <title>A high-quality genome assembly for Dillenia turbinata (Dilleniales).</title>
        <authorList>
            <person name="Chanderbali A."/>
        </authorList>
    </citation>
    <scope>NUCLEOTIDE SEQUENCE [LARGE SCALE GENOMIC DNA]</scope>
    <source>
        <strain evidence="2">LSX21</strain>
        <tissue evidence="2">Leaf</tissue>
    </source>
</reference>
<accession>A0AAN8ZPC1</accession>
<proteinExistence type="predicted"/>
<gene>
    <name evidence="2" type="ORF">RJ641_026283</name>
</gene>
<sequence>MGCSASRPNTLFTTTKEDYSSSQSHSYSSSRTISLSSPLVHHPPLRKGDTHHLVSLTSTTYGSLSLIDNHNTTFKSSGQDQPHKSPSQIHAKNTYKTLILADPHDPSSPDSVINTWELMDGLEDIDFVPNFVSPKKPILSPDTPDVACKVESMSLRENHFVSSNWKKWDESFGSDESPRKPNSLKCMNFNGSVKKVLDSPESMRSRDFIVEDPIPKPLWQHLSEESFLAKMDPNVVSSYRQALSSRQLGFNQSIRIQPVKFTLGKELLSIVMEILKSLR</sequence>
<evidence type="ECO:0000256" key="1">
    <source>
        <dbReference type="SAM" id="MobiDB-lite"/>
    </source>
</evidence>
<dbReference type="EMBL" id="JBAMMX010000003">
    <property type="protein sequence ID" value="KAK6945181.1"/>
    <property type="molecule type" value="Genomic_DNA"/>
</dbReference>